<protein>
    <recommendedName>
        <fullName evidence="3">Transmembrane protein 19</fullName>
    </recommendedName>
</protein>
<keyword evidence="5 7" id="KW-1133">Transmembrane helix</keyword>
<evidence type="ECO:0000256" key="2">
    <source>
        <dbReference type="ARBA" id="ARBA00009012"/>
    </source>
</evidence>
<sequence length="303" mass="34212">MILNVASILRFLFSLYLTLKICRKANKKKSLSPSGCYAAFIVGLIVSYSNFCHLVALMTFFYASNKATKYKQDFKRKFDSEFKENGQRDWIQVFSNGFFATFFSAFYISECGHGERPIDFEYDYKPSWYSIAVLASLSCSCGDTLASELGTAFDQSKNNVYHILKWKKVPKGLNGGVSFIGTLSSALGGFLIGLSYYICLKVSLSIKEFFDFGRYDLIQPQWPLVLIGLFCGLLGSLIDSLLGAYFQYSGYNIRTMKIENRPGKNVKHLSGYDLLSNNQVNFLSCLIMALAGPFLSLKLYKFF</sequence>
<reference evidence="8" key="1">
    <citation type="submission" date="2021-02" db="EMBL/GenBank/DDBJ databases">
        <authorList>
            <person name="Nowell W R."/>
        </authorList>
    </citation>
    <scope>NUCLEOTIDE SEQUENCE</scope>
    <source>
        <strain evidence="8">Ploen Becks lab</strain>
    </source>
</reference>
<evidence type="ECO:0000256" key="4">
    <source>
        <dbReference type="ARBA" id="ARBA00022692"/>
    </source>
</evidence>
<evidence type="ECO:0000256" key="6">
    <source>
        <dbReference type="ARBA" id="ARBA00023136"/>
    </source>
</evidence>
<dbReference type="EMBL" id="CAJNOC010000982">
    <property type="protein sequence ID" value="CAF0823892.1"/>
    <property type="molecule type" value="Genomic_DNA"/>
</dbReference>
<dbReference type="Proteomes" id="UP000663879">
    <property type="component" value="Unassembled WGS sequence"/>
</dbReference>
<keyword evidence="4 7" id="KW-0812">Transmembrane</keyword>
<dbReference type="PANTHER" id="PTHR13353:SF5">
    <property type="entry name" value="TRANSMEMBRANE PROTEIN 19"/>
    <property type="match status" value="1"/>
</dbReference>
<dbReference type="Pfam" id="PF01940">
    <property type="entry name" value="DUF92"/>
    <property type="match status" value="1"/>
</dbReference>
<dbReference type="GO" id="GO:0016020">
    <property type="term" value="C:membrane"/>
    <property type="evidence" value="ECO:0007669"/>
    <property type="project" value="UniProtKB-SubCell"/>
</dbReference>
<feature type="transmembrane region" description="Helical" evidence="7">
    <location>
        <begin position="221"/>
        <end position="246"/>
    </location>
</feature>
<keyword evidence="6 7" id="KW-0472">Membrane</keyword>
<comment type="caution">
    <text evidence="8">The sequence shown here is derived from an EMBL/GenBank/DDBJ whole genome shotgun (WGS) entry which is preliminary data.</text>
</comment>
<feature type="transmembrane region" description="Helical" evidence="7">
    <location>
        <begin position="35"/>
        <end position="63"/>
    </location>
</feature>
<evidence type="ECO:0000256" key="7">
    <source>
        <dbReference type="SAM" id="Phobius"/>
    </source>
</evidence>
<feature type="transmembrane region" description="Helical" evidence="7">
    <location>
        <begin position="6"/>
        <end position="23"/>
    </location>
</feature>
<organism evidence="8 9">
    <name type="scientific">Brachionus calyciflorus</name>
    <dbReference type="NCBI Taxonomy" id="104777"/>
    <lineage>
        <taxon>Eukaryota</taxon>
        <taxon>Metazoa</taxon>
        <taxon>Spiralia</taxon>
        <taxon>Gnathifera</taxon>
        <taxon>Rotifera</taxon>
        <taxon>Eurotatoria</taxon>
        <taxon>Monogononta</taxon>
        <taxon>Pseudotrocha</taxon>
        <taxon>Ploima</taxon>
        <taxon>Brachionidae</taxon>
        <taxon>Brachionus</taxon>
    </lineage>
</organism>
<dbReference type="OrthoDB" id="30881at2759"/>
<evidence type="ECO:0000256" key="1">
    <source>
        <dbReference type="ARBA" id="ARBA00004141"/>
    </source>
</evidence>
<accession>A0A813UIG0</accession>
<feature type="transmembrane region" description="Helical" evidence="7">
    <location>
        <begin position="280"/>
        <end position="300"/>
    </location>
</feature>
<name>A0A813UIG0_9BILA</name>
<dbReference type="PANTHER" id="PTHR13353">
    <property type="entry name" value="TRANSMEMBRANE PROTEIN 19"/>
    <property type="match status" value="1"/>
</dbReference>
<evidence type="ECO:0000256" key="5">
    <source>
        <dbReference type="ARBA" id="ARBA00022989"/>
    </source>
</evidence>
<dbReference type="AlphaFoldDB" id="A0A813UIG0"/>
<evidence type="ECO:0000313" key="8">
    <source>
        <dbReference type="EMBL" id="CAF0823892.1"/>
    </source>
</evidence>
<dbReference type="InterPro" id="IPR002794">
    <property type="entry name" value="DUF92_TMEM19"/>
</dbReference>
<keyword evidence="9" id="KW-1185">Reference proteome</keyword>
<feature type="transmembrane region" description="Helical" evidence="7">
    <location>
        <begin position="176"/>
        <end position="200"/>
    </location>
</feature>
<evidence type="ECO:0000313" key="9">
    <source>
        <dbReference type="Proteomes" id="UP000663879"/>
    </source>
</evidence>
<proteinExistence type="inferred from homology"/>
<comment type="similarity">
    <text evidence="2">Belongs to the TMEM19 family.</text>
</comment>
<comment type="subcellular location">
    <subcellularLocation>
        <location evidence="1">Membrane</location>
        <topology evidence="1">Multi-pass membrane protein</topology>
    </subcellularLocation>
</comment>
<evidence type="ECO:0000256" key="3">
    <source>
        <dbReference type="ARBA" id="ARBA00014258"/>
    </source>
</evidence>
<gene>
    <name evidence="8" type="ORF">OXX778_LOCUS7614</name>
</gene>